<protein>
    <submittedName>
        <fullName evidence="1">Uncharacterized protein</fullName>
    </submittedName>
</protein>
<dbReference type="OrthoDB" id="6626419at2759"/>
<reference evidence="1 2" key="1">
    <citation type="journal article" date="2019" name="Commun. Biol.">
        <title>The bagworm genome reveals a unique fibroin gene that provides high tensile strength.</title>
        <authorList>
            <person name="Kono N."/>
            <person name="Nakamura H."/>
            <person name="Ohtoshi R."/>
            <person name="Tomita M."/>
            <person name="Numata K."/>
            <person name="Arakawa K."/>
        </authorList>
    </citation>
    <scope>NUCLEOTIDE SEQUENCE [LARGE SCALE GENOMIC DNA]</scope>
</reference>
<organism evidence="1 2">
    <name type="scientific">Eumeta variegata</name>
    <name type="common">Bagworm moth</name>
    <name type="synonym">Eumeta japonica</name>
    <dbReference type="NCBI Taxonomy" id="151549"/>
    <lineage>
        <taxon>Eukaryota</taxon>
        <taxon>Metazoa</taxon>
        <taxon>Ecdysozoa</taxon>
        <taxon>Arthropoda</taxon>
        <taxon>Hexapoda</taxon>
        <taxon>Insecta</taxon>
        <taxon>Pterygota</taxon>
        <taxon>Neoptera</taxon>
        <taxon>Endopterygota</taxon>
        <taxon>Lepidoptera</taxon>
        <taxon>Glossata</taxon>
        <taxon>Ditrysia</taxon>
        <taxon>Tineoidea</taxon>
        <taxon>Psychidae</taxon>
        <taxon>Oiketicinae</taxon>
        <taxon>Eumeta</taxon>
    </lineage>
</organism>
<dbReference type="Proteomes" id="UP000299102">
    <property type="component" value="Unassembled WGS sequence"/>
</dbReference>
<proteinExistence type="predicted"/>
<evidence type="ECO:0000313" key="2">
    <source>
        <dbReference type="Proteomes" id="UP000299102"/>
    </source>
</evidence>
<sequence>MSHVTIYTWPESRLPERHWLYHRLAEPRQAETICISCAIVLVTCVVRYSSWDSLQCVEQGKRFDLTLPPFAIANGGNIERQCSHTSPPHDPLHTSRIEEEVCQKVSFYPKDDLDLVSLLEVKGLVKDLKTRKAPGLDGISNKAIKCFSSPTLVLLVTIFNACLKKMLLSQGVERCRYHQHSKTGETTRRPR</sequence>
<dbReference type="EMBL" id="BGZK01000565">
    <property type="protein sequence ID" value="GBP50400.1"/>
    <property type="molecule type" value="Genomic_DNA"/>
</dbReference>
<keyword evidence="2" id="KW-1185">Reference proteome</keyword>
<evidence type="ECO:0000313" key="1">
    <source>
        <dbReference type="EMBL" id="GBP50400.1"/>
    </source>
</evidence>
<name>A0A4C1WHQ6_EUMVA</name>
<dbReference type="AlphaFoldDB" id="A0A4C1WHQ6"/>
<comment type="caution">
    <text evidence="1">The sequence shown here is derived from an EMBL/GenBank/DDBJ whole genome shotgun (WGS) entry which is preliminary data.</text>
</comment>
<gene>
    <name evidence="1" type="ORF">EVAR_30108_1</name>
</gene>
<accession>A0A4C1WHQ6</accession>